<sequence>MPQFWTQLKFPVHKLPLPVGALTSFCDMWIQRSSGLPLQIKVYSHPDTFNDLHVQELMRILVKNLDRLESLDVACSDESLSLSRKHIVAPKLRVFKVLQHGGRAREMQFPFDSCPALMELAWPNTHSLIAKRICIPWRQLTYLELDYVSLHQITHLFQYCTRLVCAQVAIMEMGIPLGSRAQPFQRRLILPEMERLETKVARNCQIDVLFDSILVPKLSSIRVEQVQCRFGEGESVHAPVLSASCLRGMLVLSNCELLHLDLVHLNYDSERLLSILEVSSCYSLETLELTADVHLGTQDLSDELLRHLSFRNLPVALCPNLKKMVLIDYDSSIPGALARMVASRFECGNSCFEEFRFWSVASSLHAICDAWKDEIEKLLIFAALFSATVTAFTVESYRWLLEDYAQTSALLLAQLSFQVNASANNVNVTLLVPQNQAPFTPDPRSVRINITWFLSLVLCLSTVVVGILCFQWLREFSQERPLSSEEAVMDRQMRYEGLLAWKVPEVISTLPVVLQLSVFLFFAGILDLLWSLHHIVAAFITTGMGITMSVIAVTTCPYKSPLSWFFAKFMNTPFHFPLFTIATPKHAFIRGKYPTIHSFGAASWLERDDRLRSLRIEFKEFEDVNGYHHAYASTGTGRLDVLAAAFRWTMSMNVSINRTTHF</sequence>
<dbReference type="OrthoDB" id="3235960at2759"/>
<keyword evidence="1" id="KW-0472">Membrane</keyword>
<evidence type="ECO:0000259" key="2">
    <source>
        <dbReference type="Pfam" id="PF20153"/>
    </source>
</evidence>
<feature type="transmembrane region" description="Helical" evidence="1">
    <location>
        <begin position="450"/>
        <end position="473"/>
    </location>
</feature>
<evidence type="ECO:0000313" key="3">
    <source>
        <dbReference type="EMBL" id="PFH47002.1"/>
    </source>
</evidence>
<name>A0A2A9NH05_9AGAR</name>
<dbReference type="InterPro" id="IPR045338">
    <property type="entry name" value="DUF6535"/>
</dbReference>
<evidence type="ECO:0000313" key="4">
    <source>
        <dbReference type="Proteomes" id="UP000242287"/>
    </source>
</evidence>
<dbReference type="EMBL" id="KZ302142">
    <property type="protein sequence ID" value="PFH47002.1"/>
    <property type="molecule type" value="Genomic_DNA"/>
</dbReference>
<feature type="domain" description="DUF6535" evidence="2">
    <location>
        <begin position="365"/>
        <end position="531"/>
    </location>
</feature>
<evidence type="ECO:0000256" key="1">
    <source>
        <dbReference type="SAM" id="Phobius"/>
    </source>
</evidence>
<proteinExistence type="predicted"/>
<feature type="transmembrane region" description="Helical" evidence="1">
    <location>
        <begin position="499"/>
        <end position="526"/>
    </location>
</feature>
<feature type="transmembrane region" description="Helical" evidence="1">
    <location>
        <begin position="532"/>
        <end position="553"/>
    </location>
</feature>
<reference evidence="3 4" key="1">
    <citation type="submission" date="2014-02" db="EMBL/GenBank/DDBJ databases">
        <title>Transposable element dynamics among asymbiotic and ectomycorrhizal Amanita fungi.</title>
        <authorList>
            <consortium name="DOE Joint Genome Institute"/>
            <person name="Hess J."/>
            <person name="Skrede I."/>
            <person name="Wolfe B."/>
            <person name="LaButti K."/>
            <person name="Ohm R.A."/>
            <person name="Grigoriev I.V."/>
            <person name="Pringle A."/>
        </authorList>
    </citation>
    <scope>NUCLEOTIDE SEQUENCE [LARGE SCALE GENOMIC DNA]</scope>
    <source>
        <strain evidence="3 4">SKay4041</strain>
    </source>
</reference>
<accession>A0A2A9NH05</accession>
<protein>
    <recommendedName>
        <fullName evidence="2">DUF6535 domain-containing protein</fullName>
    </recommendedName>
</protein>
<dbReference type="AlphaFoldDB" id="A0A2A9NH05"/>
<gene>
    <name evidence="3" type="ORF">AMATHDRAFT_7186</name>
</gene>
<dbReference type="STRING" id="703135.A0A2A9NH05"/>
<organism evidence="3 4">
    <name type="scientific">Amanita thiersii Skay4041</name>
    <dbReference type="NCBI Taxonomy" id="703135"/>
    <lineage>
        <taxon>Eukaryota</taxon>
        <taxon>Fungi</taxon>
        <taxon>Dikarya</taxon>
        <taxon>Basidiomycota</taxon>
        <taxon>Agaricomycotina</taxon>
        <taxon>Agaricomycetes</taxon>
        <taxon>Agaricomycetidae</taxon>
        <taxon>Agaricales</taxon>
        <taxon>Pluteineae</taxon>
        <taxon>Amanitaceae</taxon>
        <taxon>Amanita</taxon>
    </lineage>
</organism>
<keyword evidence="1" id="KW-1133">Transmembrane helix</keyword>
<keyword evidence="1" id="KW-0812">Transmembrane</keyword>
<dbReference type="Proteomes" id="UP000242287">
    <property type="component" value="Unassembled WGS sequence"/>
</dbReference>
<dbReference type="Pfam" id="PF20153">
    <property type="entry name" value="DUF6535"/>
    <property type="match status" value="1"/>
</dbReference>
<keyword evidence="4" id="KW-1185">Reference proteome</keyword>